<feature type="compositionally biased region" description="Basic and acidic residues" evidence="1">
    <location>
        <begin position="51"/>
        <end position="61"/>
    </location>
</feature>
<comment type="caution">
    <text evidence="2">The sequence shown here is derived from an EMBL/GenBank/DDBJ whole genome shotgun (WGS) entry which is preliminary data.</text>
</comment>
<evidence type="ECO:0000313" key="3">
    <source>
        <dbReference type="Proteomes" id="UP000758603"/>
    </source>
</evidence>
<dbReference type="Proteomes" id="UP000758603">
    <property type="component" value="Unassembled WGS sequence"/>
</dbReference>
<feature type="compositionally biased region" description="Polar residues" evidence="1">
    <location>
        <begin position="7"/>
        <end position="18"/>
    </location>
</feature>
<keyword evidence="3" id="KW-1185">Reference proteome</keyword>
<dbReference type="EMBL" id="JAGPXC010000007">
    <property type="protein sequence ID" value="KAH6648430.1"/>
    <property type="molecule type" value="Genomic_DNA"/>
</dbReference>
<proteinExistence type="predicted"/>
<dbReference type="OrthoDB" id="5245637at2759"/>
<feature type="region of interest" description="Disordered" evidence="1">
    <location>
        <begin position="1"/>
        <end position="223"/>
    </location>
</feature>
<dbReference type="GeneID" id="70125331"/>
<sequence>MADFATESANRAQSTDSTIKAPESLADQLATDPDNTGDSVVSSAPINAETDAAKAPEEEAKQSPPKPVSVEVVQDAEGPTAKSAAVNDVAKPETTAANTASSAPKEAPQENDDTTTGGAQPTVTDGETKPDTVPVVSEPASVKPKTGAKRKAEEPATTNGEPGPEDKPAAAHPEKKQKSSPFKKALDKVSSAVKKGGRPKKEKKEPAPVGRTARVTRSQAKTD</sequence>
<evidence type="ECO:0000256" key="1">
    <source>
        <dbReference type="SAM" id="MobiDB-lite"/>
    </source>
</evidence>
<name>A0A9P8UEH6_9PEZI</name>
<dbReference type="RefSeq" id="XP_045954937.1">
    <property type="nucleotide sequence ID" value="XM_046096439.1"/>
</dbReference>
<protein>
    <submittedName>
        <fullName evidence="2">Uncharacterized protein</fullName>
    </submittedName>
</protein>
<feature type="compositionally biased region" description="Polar residues" evidence="1">
    <location>
        <begin position="33"/>
        <end position="45"/>
    </location>
</feature>
<dbReference type="AlphaFoldDB" id="A0A9P8UEH6"/>
<reference evidence="2" key="1">
    <citation type="journal article" date="2021" name="Nat. Commun.">
        <title>Genetic determinants of endophytism in the Arabidopsis root mycobiome.</title>
        <authorList>
            <person name="Mesny F."/>
            <person name="Miyauchi S."/>
            <person name="Thiergart T."/>
            <person name="Pickel B."/>
            <person name="Atanasova L."/>
            <person name="Karlsson M."/>
            <person name="Huettel B."/>
            <person name="Barry K.W."/>
            <person name="Haridas S."/>
            <person name="Chen C."/>
            <person name="Bauer D."/>
            <person name="Andreopoulos W."/>
            <person name="Pangilinan J."/>
            <person name="LaButti K."/>
            <person name="Riley R."/>
            <person name="Lipzen A."/>
            <person name="Clum A."/>
            <person name="Drula E."/>
            <person name="Henrissat B."/>
            <person name="Kohler A."/>
            <person name="Grigoriev I.V."/>
            <person name="Martin F.M."/>
            <person name="Hacquard S."/>
        </authorList>
    </citation>
    <scope>NUCLEOTIDE SEQUENCE</scope>
    <source>
        <strain evidence="2">MPI-SDFR-AT-0073</strain>
    </source>
</reference>
<organism evidence="2 3">
    <name type="scientific">Truncatella angustata</name>
    <dbReference type="NCBI Taxonomy" id="152316"/>
    <lineage>
        <taxon>Eukaryota</taxon>
        <taxon>Fungi</taxon>
        <taxon>Dikarya</taxon>
        <taxon>Ascomycota</taxon>
        <taxon>Pezizomycotina</taxon>
        <taxon>Sordariomycetes</taxon>
        <taxon>Xylariomycetidae</taxon>
        <taxon>Amphisphaeriales</taxon>
        <taxon>Sporocadaceae</taxon>
        <taxon>Truncatella</taxon>
    </lineage>
</organism>
<feature type="compositionally biased region" description="Polar residues" evidence="1">
    <location>
        <begin position="114"/>
        <end position="125"/>
    </location>
</feature>
<accession>A0A9P8UEH6</accession>
<evidence type="ECO:0000313" key="2">
    <source>
        <dbReference type="EMBL" id="KAH6648430.1"/>
    </source>
</evidence>
<gene>
    <name evidence="2" type="ORF">BKA67DRAFT_363590</name>
</gene>
<feature type="compositionally biased region" description="Basic and acidic residues" evidence="1">
    <location>
        <begin position="164"/>
        <end position="177"/>
    </location>
</feature>